<evidence type="ECO:0000256" key="2">
    <source>
        <dbReference type="ARBA" id="ARBA00022525"/>
    </source>
</evidence>
<dbReference type="PANTHER" id="PTHR15427">
    <property type="entry name" value="EMILIN ELASTIN MICROFIBRIL INTERFACE-LOCATED PROTEIN ELASTIN MICROFIBRIL INTERFACER"/>
    <property type="match status" value="1"/>
</dbReference>
<dbReference type="InterPro" id="IPR008983">
    <property type="entry name" value="Tumour_necrosis_fac-like_dom"/>
</dbReference>
<sequence>MAACANCNKAFSKKKKGDKGYFRFSLENSLHGDQNARDLLTDVTGATFTPVSSKRLGQFVCPESQTVSLLKKGVAKNLFSKKASRSTKWDSIISAVKARQYGRAIRGMYTATKGSKKSFTNIVVNLVRREVLTLLGQKLFPLFQDVNIVNLEQFSWTRTLNDFEKACPLLFNVLRGAITKRANENSLIRGKSVNLRPQIGTSIACILNARGPKTASFLPSLFSVQFWRGGLKRNVMKQLAHTGICKGYDTTLSILDKIRQGFDSAGTTCKKIIEEQHQQQNVRRINVTNEDADLSVAIAAVVPNIEDEVNNLSASSQDTVIINMDDTIPYEMDDTDDDDVLDDSLSDHSNSDGIHLSSDDKDDVSDGEEQRVIPHESDEEKEENPQIDLHPGFSMCWDNVGKKVTSRHPSEISKIKYLNMALGYIAINRLQTTHLNWKFDEDLKKAAELPSDIFVPNKNDFELLSNRMNVMVARIITRYLPWFNANFSDCVTSHMLHEFSLDSSKRSVLINLGVLMSILPLLKDKPYTAIVYGDGLSCERENDAHMARVNGLNPWERLEGCEPAVQEFHKEMILLQDYFDEFFKGSSAADKGTLNHLKNIFNFRQVKSDISYNFNHAWELMCLVTEGYVCLLTMELMGMADKGDRPSAAPESIENSSVDDRQEYLQSVVSSVVQNVWHHLETESLKTDDQTEPEKFCCGEDIEEDVILCGAGMNHHDEEFSAFAASLTAPKTLGVGELVKFDKVWTNVNNDYDPITGVYTAPKPGVYQFSCTVMTSDGGVLRVFLWKNDAKTVAVYPGQIGYNTGTLNMVLELNKGDKIYIKQGETEEKSIYSESPSNFCMFSGYLIRSITYK</sequence>
<feature type="compositionally biased region" description="Basic and acidic residues" evidence="3">
    <location>
        <begin position="368"/>
        <end position="378"/>
    </location>
</feature>
<dbReference type="InterPro" id="IPR046496">
    <property type="entry name" value="DUF6589"/>
</dbReference>
<evidence type="ECO:0000313" key="6">
    <source>
        <dbReference type="Proteomes" id="UP000507470"/>
    </source>
</evidence>
<dbReference type="Proteomes" id="UP000507470">
    <property type="component" value="Unassembled WGS sequence"/>
</dbReference>
<accession>A0A6J8EXF3</accession>
<proteinExistence type="predicted"/>
<dbReference type="Gene3D" id="2.60.120.40">
    <property type="match status" value="1"/>
</dbReference>
<dbReference type="Pfam" id="PF00386">
    <property type="entry name" value="C1q"/>
    <property type="match status" value="1"/>
</dbReference>
<dbReference type="PROSITE" id="PS50871">
    <property type="entry name" value="C1Q"/>
    <property type="match status" value="1"/>
</dbReference>
<keyword evidence="2" id="KW-0964">Secreted</keyword>
<organism evidence="5 6">
    <name type="scientific">Mytilus coruscus</name>
    <name type="common">Sea mussel</name>
    <dbReference type="NCBI Taxonomy" id="42192"/>
    <lineage>
        <taxon>Eukaryota</taxon>
        <taxon>Metazoa</taxon>
        <taxon>Spiralia</taxon>
        <taxon>Lophotrochozoa</taxon>
        <taxon>Mollusca</taxon>
        <taxon>Bivalvia</taxon>
        <taxon>Autobranchia</taxon>
        <taxon>Pteriomorphia</taxon>
        <taxon>Mytilida</taxon>
        <taxon>Mytiloidea</taxon>
        <taxon>Mytilidae</taxon>
        <taxon>Mytilinae</taxon>
        <taxon>Mytilus</taxon>
    </lineage>
</organism>
<keyword evidence="6" id="KW-1185">Reference proteome</keyword>
<name>A0A6J8EXF3_MYTCO</name>
<feature type="region of interest" description="Disordered" evidence="3">
    <location>
        <begin position="331"/>
        <end position="388"/>
    </location>
</feature>
<gene>
    <name evidence="5" type="ORF">MCOR_56366</name>
</gene>
<reference evidence="5 6" key="1">
    <citation type="submission" date="2020-06" db="EMBL/GenBank/DDBJ databases">
        <authorList>
            <person name="Li R."/>
            <person name="Bekaert M."/>
        </authorList>
    </citation>
    <scope>NUCLEOTIDE SEQUENCE [LARGE SCALE GENOMIC DNA]</scope>
    <source>
        <strain evidence="6">wild</strain>
    </source>
</reference>
<dbReference type="AlphaFoldDB" id="A0A6J8EXF3"/>
<dbReference type="InterPro" id="IPR001073">
    <property type="entry name" value="C1q_dom"/>
</dbReference>
<dbReference type="GO" id="GO:0005576">
    <property type="term" value="C:extracellular region"/>
    <property type="evidence" value="ECO:0007669"/>
    <property type="project" value="UniProtKB-SubCell"/>
</dbReference>
<evidence type="ECO:0000313" key="5">
    <source>
        <dbReference type="EMBL" id="CAC5424463.1"/>
    </source>
</evidence>
<evidence type="ECO:0000256" key="1">
    <source>
        <dbReference type="ARBA" id="ARBA00004613"/>
    </source>
</evidence>
<dbReference type="OrthoDB" id="6123456at2759"/>
<feature type="domain" description="C1q" evidence="4">
    <location>
        <begin position="716"/>
        <end position="853"/>
    </location>
</feature>
<dbReference type="Pfam" id="PF20231">
    <property type="entry name" value="DUF6589"/>
    <property type="match status" value="1"/>
</dbReference>
<dbReference type="EMBL" id="CACVKT020010036">
    <property type="protein sequence ID" value="CAC5424463.1"/>
    <property type="molecule type" value="Genomic_DNA"/>
</dbReference>
<dbReference type="InterPro" id="IPR050392">
    <property type="entry name" value="Collagen/C1q_domain"/>
</dbReference>
<evidence type="ECO:0000259" key="4">
    <source>
        <dbReference type="PROSITE" id="PS50871"/>
    </source>
</evidence>
<dbReference type="PANTHER" id="PTHR15427:SF50">
    <property type="entry name" value="COMPLEMENT C1Q TUMOR NECROSIS FACTOR-RELATED PROTEIN 2-LIKE"/>
    <property type="match status" value="1"/>
</dbReference>
<protein>
    <recommendedName>
        <fullName evidence="4">C1q domain-containing protein</fullName>
    </recommendedName>
</protein>
<dbReference type="SMART" id="SM00110">
    <property type="entry name" value="C1Q"/>
    <property type="match status" value="1"/>
</dbReference>
<comment type="subcellular location">
    <subcellularLocation>
        <location evidence="1">Secreted</location>
    </subcellularLocation>
</comment>
<feature type="compositionally biased region" description="Acidic residues" evidence="3">
    <location>
        <begin position="331"/>
        <end position="344"/>
    </location>
</feature>
<dbReference type="SUPFAM" id="SSF49842">
    <property type="entry name" value="TNF-like"/>
    <property type="match status" value="1"/>
</dbReference>
<dbReference type="PRINTS" id="PR00007">
    <property type="entry name" value="COMPLEMNTC1Q"/>
</dbReference>
<evidence type="ECO:0000256" key="3">
    <source>
        <dbReference type="SAM" id="MobiDB-lite"/>
    </source>
</evidence>